<accession>A0A1Z5HTS4</accession>
<reference evidence="2" key="1">
    <citation type="journal article" date="2017" name="Appl. Environ. Microbiol.">
        <title>Genomic analysis of Calderihabitans maritimus KKC1, a thermophilic hydrogenogenic carboxydotrophic bacterium isolated from marine sediment.</title>
        <authorList>
            <person name="Omae K."/>
            <person name="Yoneda Y."/>
            <person name="Fukuyama Y."/>
            <person name="Yoshida T."/>
            <person name="Sako Y."/>
        </authorList>
    </citation>
    <scope>NUCLEOTIDE SEQUENCE [LARGE SCALE GENOMIC DNA]</scope>
    <source>
        <strain evidence="2">KKC1</strain>
    </source>
</reference>
<evidence type="ECO:0000313" key="1">
    <source>
        <dbReference type="EMBL" id="GAW92715.1"/>
    </source>
</evidence>
<gene>
    <name evidence="1" type="ORF">KKC1_18650</name>
</gene>
<sequence>MSTRLQEGDLPAKFKKNVRKMKRKCNKFLVILRPKTVS</sequence>
<comment type="caution">
    <text evidence="1">The sequence shown here is derived from an EMBL/GenBank/DDBJ whole genome shotgun (WGS) entry which is preliminary data.</text>
</comment>
<keyword evidence="2" id="KW-1185">Reference proteome</keyword>
<protein>
    <submittedName>
        <fullName evidence="1">Uncharacterized protein</fullName>
    </submittedName>
</protein>
<proteinExistence type="predicted"/>
<evidence type="ECO:0000313" key="2">
    <source>
        <dbReference type="Proteomes" id="UP000197032"/>
    </source>
</evidence>
<dbReference type="AlphaFoldDB" id="A0A1Z5HTS4"/>
<dbReference type="Proteomes" id="UP000197032">
    <property type="component" value="Unassembled WGS sequence"/>
</dbReference>
<dbReference type="EMBL" id="BDGJ01000090">
    <property type="protein sequence ID" value="GAW92715.1"/>
    <property type="molecule type" value="Genomic_DNA"/>
</dbReference>
<organism evidence="1 2">
    <name type="scientific">Calderihabitans maritimus</name>
    <dbReference type="NCBI Taxonomy" id="1246530"/>
    <lineage>
        <taxon>Bacteria</taxon>
        <taxon>Bacillati</taxon>
        <taxon>Bacillota</taxon>
        <taxon>Clostridia</taxon>
        <taxon>Neomoorellales</taxon>
        <taxon>Calderihabitantaceae</taxon>
        <taxon>Calderihabitans</taxon>
    </lineage>
</organism>
<name>A0A1Z5HTS4_9FIRM</name>